<evidence type="ECO:0000256" key="1">
    <source>
        <dbReference type="ARBA" id="ARBA00009943"/>
    </source>
</evidence>
<dbReference type="EMBL" id="FUKQ01000010">
    <property type="protein sequence ID" value="SJN20153.1"/>
    <property type="molecule type" value="Genomic_DNA"/>
</dbReference>
<dbReference type="GO" id="GO:0009252">
    <property type="term" value="P:peptidoglycan biosynthetic process"/>
    <property type="evidence" value="ECO:0007669"/>
    <property type="project" value="UniProtKB-KW"/>
</dbReference>
<keyword evidence="2" id="KW-0808">Transferase</keyword>
<keyword evidence="3" id="KW-0133">Cell shape</keyword>
<evidence type="ECO:0000256" key="4">
    <source>
        <dbReference type="ARBA" id="ARBA00022984"/>
    </source>
</evidence>
<dbReference type="STRING" id="1255658.FM114_02225"/>
<evidence type="ECO:0000256" key="2">
    <source>
        <dbReference type="ARBA" id="ARBA00022679"/>
    </source>
</evidence>
<dbReference type="PANTHER" id="PTHR36174">
    <property type="entry name" value="LIPID II:GLYCINE GLYCYLTRANSFERASE"/>
    <property type="match status" value="1"/>
</dbReference>
<dbReference type="InterPro" id="IPR050644">
    <property type="entry name" value="PG_Glycine_Bridge_Synth"/>
</dbReference>
<name>A0A1R4ILM2_9ACTN</name>
<keyword evidence="8" id="KW-1185">Reference proteome</keyword>
<evidence type="ECO:0000256" key="3">
    <source>
        <dbReference type="ARBA" id="ARBA00022960"/>
    </source>
</evidence>
<evidence type="ECO:0000313" key="7">
    <source>
        <dbReference type="EMBL" id="SJN20153.1"/>
    </source>
</evidence>
<dbReference type="GO" id="GO:0016755">
    <property type="term" value="F:aminoacyltransferase activity"/>
    <property type="evidence" value="ECO:0007669"/>
    <property type="project" value="InterPro"/>
</dbReference>
<dbReference type="RefSeq" id="WP_094763572.1">
    <property type="nucleotide sequence ID" value="NZ_FUKQ01000010.1"/>
</dbReference>
<keyword evidence="4" id="KW-0573">Peptidoglycan synthesis</keyword>
<reference evidence="7 8" key="1">
    <citation type="submission" date="2017-02" db="EMBL/GenBank/DDBJ databases">
        <authorList>
            <person name="Peterson S.W."/>
        </authorList>
    </citation>
    <scope>NUCLEOTIDE SEQUENCE [LARGE SCALE GENOMIC DNA]</scope>
    <source>
        <strain evidence="7 8">LSP_Lj1</strain>
    </source>
</reference>
<dbReference type="GO" id="GO:0016874">
    <property type="term" value="F:ligase activity"/>
    <property type="evidence" value="ECO:0007669"/>
    <property type="project" value="UniProtKB-KW"/>
</dbReference>
<dbReference type="GO" id="GO:0071555">
    <property type="term" value="P:cell wall organization"/>
    <property type="evidence" value="ECO:0007669"/>
    <property type="project" value="UniProtKB-KW"/>
</dbReference>
<dbReference type="Pfam" id="PF02388">
    <property type="entry name" value="FemAB"/>
    <property type="match status" value="2"/>
</dbReference>
<protein>
    <submittedName>
        <fullName evidence="7">tRNA-dependent lipid II--amino acid ligase</fullName>
    </submittedName>
</protein>
<dbReference type="GO" id="GO:0008360">
    <property type="term" value="P:regulation of cell shape"/>
    <property type="evidence" value="ECO:0007669"/>
    <property type="project" value="UniProtKB-KW"/>
</dbReference>
<dbReference type="PROSITE" id="PS51191">
    <property type="entry name" value="FEMABX"/>
    <property type="match status" value="1"/>
</dbReference>
<dbReference type="AlphaFoldDB" id="A0A1R4ILM2"/>
<gene>
    <name evidence="7" type="ORF">FM114_02225</name>
</gene>
<comment type="similarity">
    <text evidence="1">Belongs to the FemABX family.</text>
</comment>
<dbReference type="OrthoDB" id="9793335at2"/>
<dbReference type="Proteomes" id="UP000188342">
    <property type="component" value="Unassembled WGS sequence"/>
</dbReference>
<keyword evidence="7" id="KW-0436">Ligase</keyword>
<accession>A0A1R4ILM2</accession>
<organism evidence="7 8">
    <name type="scientific">Luteococcus japonicus LSP_Lj1</name>
    <dbReference type="NCBI Taxonomy" id="1255658"/>
    <lineage>
        <taxon>Bacteria</taxon>
        <taxon>Bacillati</taxon>
        <taxon>Actinomycetota</taxon>
        <taxon>Actinomycetes</taxon>
        <taxon>Propionibacteriales</taxon>
        <taxon>Propionibacteriaceae</taxon>
        <taxon>Luteococcus</taxon>
    </lineage>
</organism>
<proteinExistence type="inferred from homology"/>
<evidence type="ECO:0000256" key="5">
    <source>
        <dbReference type="ARBA" id="ARBA00023315"/>
    </source>
</evidence>
<evidence type="ECO:0000256" key="6">
    <source>
        <dbReference type="ARBA" id="ARBA00023316"/>
    </source>
</evidence>
<keyword evidence="6" id="KW-0961">Cell wall biogenesis/degradation</keyword>
<dbReference type="Gene3D" id="3.40.630.30">
    <property type="match status" value="2"/>
</dbReference>
<dbReference type="SUPFAM" id="SSF55729">
    <property type="entry name" value="Acyl-CoA N-acyltransferases (Nat)"/>
    <property type="match status" value="2"/>
</dbReference>
<evidence type="ECO:0000313" key="8">
    <source>
        <dbReference type="Proteomes" id="UP000188342"/>
    </source>
</evidence>
<dbReference type="InterPro" id="IPR016181">
    <property type="entry name" value="Acyl_CoA_acyltransferase"/>
</dbReference>
<sequence>MTITVRQITAAEHLAFVEAKAADQDFPTTVSFLQLPAWAKVKPEWGHESLGFFDGSELVGAGLVLYREMPKVKRSLAYLPEGPVIDWLRPDLDGFLTALAQHAKAKGAFGVRIGPTVVERTWGPDTIKTAIADEHLTTLSQAAPDATHRDVVRVSDTLHRLGWKAPKDGEGFAAGQPKFNFQLPLAHEDGTPKSADEVLKGMNQLWRRNIKKADKAGVEIVRGTRDDLAAFHEVYLVTAERDGFHPRPLGYFQTMWDALNGEREDRMRVYLARHEDDVVAATTWIQVGRHAWYSYGASSNEKREVRGSNRIQWQMIQDSLAVGTSVYDLRGITEGIAADDPEIGLIQFKVGTGGQAVAYPGEWDLPINKPLYLAFDAYMNRQKIKGAVASKASSVKALVKGLDKLGRRSGR</sequence>
<dbReference type="PANTHER" id="PTHR36174:SF1">
    <property type="entry name" value="LIPID II:GLYCINE GLYCYLTRANSFERASE"/>
    <property type="match status" value="1"/>
</dbReference>
<keyword evidence="5" id="KW-0012">Acyltransferase</keyword>
<dbReference type="InterPro" id="IPR003447">
    <property type="entry name" value="FEMABX"/>
</dbReference>